<dbReference type="GeneID" id="25329326"/>
<accession>A0A0D2EKD7</accession>
<gene>
    <name evidence="1" type="ORF">PV05_07418</name>
</gene>
<dbReference type="AlphaFoldDB" id="A0A0D2EKD7"/>
<sequence length="209" mass="23683">MFKQPSLAEGQRFISTLHSSVDIPPSSRNSLTIRGPLKSYQAKQTASIQFGSESNNIITVRESQDTFRLFVGWLYQGSNALLSDPEYKSHPQRLTADLVALWSFAETFKIEALRNDLVDSAQRLPLNDNFFQLLISLDEWASATAQRRCGPIVDYMYDKLAYEITSKGWGHFMSVAGTAWTEMMHNPRTFKGNYITRPQETCGPSESRT</sequence>
<name>A0A0D2EKD7_9EURO</name>
<dbReference type="HOGENOM" id="CLU_1315436_0_0_1"/>
<dbReference type="EMBL" id="KN847320">
    <property type="protein sequence ID" value="KIW55110.1"/>
    <property type="molecule type" value="Genomic_DNA"/>
</dbReference>
<dbReference type="OrthoDB" id="10663418at2759"/>
<protein>
    <submittedName>
        <fullName evidence="1">Uncharacterized protein</fullName>
    </submittedName>
</protein>
<evidence type="ECO:0000313" key="1">
    <source>
        <dbReference type="EMBL" id="KIW55110.1"/>
    </source>
</evidence>
<dbReference type="Proteomes" id="UP000054342">
    <property type="component" value="Unassembled WGS sequence"/>
</dbReference>
<evidence type="ECO:0000313" key="2">
    <source>
        <dbReference type="Proteomes" id="UP000054342"/>
    </source>
</evidence>
<proteinExistence type="predicted"/>
<keyword evidence="2" id="KW-1185">Reference proteome</keyword>
<reference evidence="1 2" key="1">
    <citation type="submission" date="2015-01" db="EMBL/GenBank/DDBJ databases">
        <title>The Genome Sequence of Exophiala xenobiotica CBS118157.</title>
        <authorList>
            <consortium name="The Broad Institute Genomics Platform"/>
            <person name="Cuomo C."/>
            <person name="de Hoog S."/>
            <person name="Gorbushina A."/>
            <person name="Stielow B."/>
            <person name="Teixiera M."/>
            <person name="Abouelleil A."/>
            <person name="Chapman S.B."/>
            <person name="Priest M."/>
            <person name="Young S.K."/>
            <person name="Wortman J."/>
            <person name="Nusbaum C."/>
            <person name="Birren B."/>
        </authorList>
    </citation>
    <scope>NUCLEOTIDE SEQUENCE [LARGE SCALE GENOMIC DNA]</scope>
    <source>
        <strain evidence="1 2">CBS 118157</strain>
    </source>
</reference>
<organism evidence="1 2">
    <name type="scientific">Exophiala xenobiotica</name>
    <dbReference type="NCBI Taxonomy" id="348802"/>
    <lineage>
        <taxon>Eukaryota</taxon>
        <taxon>Fungi</taxon>
        <taxon>Dikarya</taxon>
        <taxon>Ascomycota</taxon>
        <taxon>Pezizomycotina</taxon>
        <taxon>Eurotiomycetes</taxon>
        <taxon>Chaetothyriomycetidae</taxon>
        <taxon>Chaetothyriales</taxon>
        <taxon>Herpotrichiellaceae</taxon>
        <taxon>Exophiala</taxon>
    </lineage>
</organism>
<dbReference type="RefSeq" id="XP_013315694.1">
    <property type="nucleotide sequence ID" value="XM_013460240.1"/>
</dbReference>